<dbReference type="PANTHER" id="PTHR12993">
    <property type="entry name" value="N-ACETYLGLUCOSAMINYL-PHOSPHATIDYLINOSITOL DE-N-ACETYLASE-RELATED"/>
    <property type="match status" value="1"/>
</dbReference>
<protein>
    <submittedName>
        <fullName evidence="1">PIG-L family deacetylase</fullName>
    </submittedName>
</protein>
<gene>
    <name evidence="1" type="ORF">FNV44_05570</name>
</gene>
<reference evidence="1 2" key="1">
    <citation type="submission" date="2019-07" db="EMBL/GenBank/DDBJ databases">
        <title>Genome sequence of Acholeplasma laidlawii strain with increased resistance to erythromycin.</title>
        <authorList>
            <person name="Medvedeva E.S."/>
            <person name="Baranova N.B."/>
            <person name="Siniagina M.N."/>
            <person name="Mouzykantov A."/>
            <person name="Chernova O.A."/>
            <person name="Chernov V.M."/>
        </authorList>
    </citation>
    <scope>NUCLEOTIDE SEQUENCE [LARGE SCALE GENOMIC DNA]</scope>
    <source>
        <strain evidence="1 2">PG8REry</strain>
    </source>
</reference>
<dbReference type="Pfam" id="PF02585">
    <property type="entry name" value="PIG-L"/>
    <property type="match status" value="1"/>
</dbReference>
<dbReference type="InterPro" id="IPR024078">
    <property type="entry name" value="LmbE-like_dom_sf"/>
</dbReference>
<dbReference type="PANTHER" id="PTHR12993:SF30">
    <property type="entry name" value="N-ACETYL-ALPHA-D-GLUCOSAMINYL L-MALATE DEACETYLASE 1"/>
    <property type="match status" value="1"/>
</dbReference>
<dbReference type="OMA" id="YAENWED"/>
<name>A0A553IG51_ACHLA</name>
<sequence length="230" mass="26128">MKTIMAIGGHIGDMELTCGGTLATMSLEGHKIVIVALTGGEKGNPPHLSVKEYRKQKESEAVSFADMLGGISVVLPYSDGELLTNDKVKFEVAKLIREHKPDVLITHWKNSMHKDHEATYHIVKDAQFYAGIKGFETDLPPHYASGPYYAENWEDPIDFKPYVYVNVSEAGYKLWQKAIDSHWFAIHSKSFEYKRYYEALMIVRGCEARTQYAEAFNVEELTKKVIKQSF</sequence>
<evidence type="ECO:0000313" key="2">
    <source>
        <dbReference type="Proteomes" id="UP000315938"/>
    </source>
</evidence>
<evidence type="ECO:0000313" key="1">
    <source>
        <dbReference type="EMBL" id="TRX99176.1"/>
    </source>
</evidence>
<dbReference type="Proteomes" id="UP000315938">
    <property type="component" value="Unassembled WGS sequence"/>
</dbReference>
<proteinExistence type="predicted"/>
<dbReference type="GeneID" id="41339340"/>
<comment type="caution">
    <text evidence="1">The sequence shown here is derived from an EMBL/GenBank/DDBJ whole genome shotgun (WGS) entry which is preliminary data.</text>
</comment>
<accession>A0A553IG51</accession>
<dbReference type="RefSeq" id="WP_012243131.1">
    <property type="nucleotide sequence ID" value="NZ_CP103951.1"/>
</dbReference>
<dbReference type="SUPFAM" id="SSF102588">
    <property type="entry name" value="LmbE-like"/>
    <property type="match status" value="1"/>
</dbReference>
<dbReference type="GO" id="GO:0016811">
    <property type="term" value="F:hydrolase activity, acting on carbon-nitrogen (but not peptide) bonds, in linear amides"/>
    <property type="evidence" value="ECO:0007669"/>
    <property type="project" value="TreeGrafter"/>
</dbReference>
<dbReference type="Gene3D" id="3.40.50.10320">
    <property type="entry name" value="LmbE-like"/>
    <property type="match status" value="1"/>
</dbReference>
<organism evidence="1 2">
    <name type="scientific">Acholeplasma laidlawii</name>
    <dbReference type="NCBI Taxonomy" id="2148"/>
    <lineage>
        <taxon>Bacteria</taxon>
        <taxon>Bacillati</taxon>
        <taxon>Mycoplasmatota</taxon>
        <taxon>Mollicutes</taxon>
        <taxon>Acholeplasmatales</taxon>
        <taxon>Acholeplasmataceae</taxon>
        <taxon>Acholeplasma</taxon>
    </lineage>
</organism>
<dbReference type="AlphaFoldDB" id="A0A553IG51"/>
<dbReference type="InterPro" id="IPR003737">
    <property type="entry name" value="GlcNAc_PI_deacetylase-related"/>
</dbReference>
<dbReference type="EMBL" id="VKID01000002">
    <property type="protein sequence ID" value="TRX99176.1"/>
    <property type="molecule type" value="Genomic_DNA"/>
</dbReference>